<dbReference type="AlphaFoldDB" id="A0A9P8EB32"/>
<feature type="compositionally biased region" description="Polar residues" evidence="1">
    <location>
        <begin position="121"/>
        <end position="131"/>
    </location>
</feature>
<feature type="compositionally biased region" description="Acidic residues" evidence="1">
    <location>
        <begin position="12"/>
        <end position="25"/>
    </location>
</feature>
<sequence length="516" mass="58709">MPYTTLRGSEHLEEEEEEEEQDIEEGTGYNDFDIPPSQRRVQPIISRNRKTSPAKNVSFETRDTQWPIDGDREEQIDADAAHQLQIEDRQARSSGSRLTRSRSPAKRSVSKVDSHRDLEETVNQARRSTSGGPVPAPALSREIPGEQMNAQSRFSHSTLPENLTPQERKDNELDAEVMETLDNIRSDIYKLCSRFFGQDITGPNVTKMLDEVEDNNDLEFINFSKAVAEGGGDARTWQQVVAERECRIGLSYGIIHRVLVRHVFGSLLFGGPEDLMNMLERMEKAQENEDGFYREEQRALCITSYEIQYRRDVNQSNQRQLANLKLALQISMLLDPLYHLDPQNETREFSLLQSNLISIVATAAKLATLMRRSGNTVLYQFGHVFKDQVADKKTMQVLNFKQLEKQHQEGNGPDRVLIRMVCGDSLYAFRKGGGVMAERTLEKEEQEQATKVAPELRHLPPNHYRGRLITARDGYRSKFLAKAQVVGRLERIGSESKATELTEAIRLLRDGGCTAQ</sequence>
<evidence type="ECO:0000313" key="2">
    <source>
        <dbReference type="EMBL" id="KAG9684973.1"/>
    </source>
</evidence>
<feature type="compositionally biased region" description="Basic residues" evidence="1">
    <location>
        <begin position="99"/>
        <end position="109"/>
    </location>
</feature>
<feature type="compositionally biased region" description="Basic and acidic residues" evidence="1">
    <location>
        <begin position="110"/>
        <end position="119"/>
    </location>
</feature>
<organism evidence="2 3">
    <name type="scientific">Aureobasidium melanogenum</name>
    <name type="common">Aureobasidium pullulans var. melanogenum</name>
    <dbReference type="NCBI Taxonomy" id="46634"/>
    <lineage>
        <taxon>Eukaryota</taxon>
        <taxon>Fungi</taxon>
        <taxon>Dikarya</taxon>
        <taxon>Ascomycota</taxon>
        <taxon>Pezizomycotina</taxon>
        <taxon>Dothideomycetes</taxon>
        <taxon>Dothideomycetidae</taxon>
        <taxon>Dothideales</taxon>
        <taxon>Saccotheciaceae</taxon>
        <taxon>Aureobasidium</taxon>
    </lineage>
</organism>
<evidence type="ECO:0000313" key="3">
    <source>
        <dbReference type="Proteomes" id="UP000779574"/>
    </source>
</evidence>
<comment type="caution">
    <text evidence="2">The sequence shown here is derived from an EMBL/GenBank/DDBJ whole genome shotgun (WGS) entry which is preliminary data.</text>
</comment>
<feature type="region of interest" description="Disordered" evidence="1">
    <location>
        <begin position="1"/>
        <end position="173"/>
    </location>
</feature>
<protein>
    <submittedName>
        <fullName evidence="2">Uncharacterized protein</fullName>
    </submittedName>
</protein>
<gene>
    <name evidence="2" type="ORF">KCU76_g12029</name>
</gene>
<reference evidence="2" key="1">
    <citation type="journal article" date="2021" name="J Fungi (Basel)">
        <title>Virulence traits and population genomics of the black yeast Aureobasidium melanogenum.</title>
        <authorList>
            <person name="Cernosa A."/>
            <person name="Sun X."/>
            <person name="Gostincar C."/>
            <person name="Fang C."/>
            <person name="Gunde-Cimerman N."/>
            <person name="Song Z."/>
        </authorList>
    </citation>
    <scope>NUCLEOTIDE SEQUENCE</scope>
    <source>
        <strain evidence="2">EXF-9911</strain>
    </source>
</reference>
<evidence type="ECO:0000256" key="1">
    <source>
        <dbReference type="SAM" id="MobiDB-lite"/>
    </source>
</evidence>
<dbReference type="Proteomes" id="UP000779574">
    <property type="component" value="Unassembled WGS sequence"/>
</dbReference>
<name>A0A9P8EB32_AURME</name>
<feature type="compositionally biased region" description="Polar residues" evidence="1">
    <location>
        <begin position="148"/>
        <end position="165"/>
    </location>
</feature>
<feature type="non-terminal residue" evidence="2">
    <location>
        <position position="516"/>
    </location>
</feature>
<dbReference type="EMBL" id="JAHFXF010000602">
    <property type="protein sequence ID" value="KAG9684973.1"/>
    <property type="molecule type" value="Genomic_DNA"/>
</dbReference>
<reference evidence="2" key="2">
    <citation type="submission" date="2021-08" db="EMBL/GenBank/DDBJ databases">
        <authorList>
            <person name="Gostincar C."/>
            <person name="Sun X."/>
            <person name="Song Z."/>
            <person name="Gunde-Cimerman N."/>
        </authorList>
    </citation>
    <scope>NUCLEOTIDE SEQUENCE</scope>
    <source>
        <strain evidence="2">EXF-9911</strain>
    </source>
</reference>
<dbReference type="OrthoDB" id="309640at2759"/>
<accession>A0A9P8EB32</accession>
<proteinExistence type="predicted"/>